<comment type="caution">
    <text evidence="3">The sequence shown here is derived from an EMBL/GenBank/DDBJ whole genome shotgun (WGS) entry which is preliminary data.</text>
</comment>
<keyword evidence="1" id="KW-0472">Membrane</keyword>
<dbReference type="GeneID" id="59340436"/>
<sequence length="575" mass="63462">MNRALLILLSFTATLARASVDFATCINQVRNGTFGHVGGTDNKGNPVQNISDATAVTYDLCLKACGAGAAPFVWNIFSQQFSKSNSAWLLPFLALMAQLPFGATDKLDNVVAVLLSVGSPTLAAYSLALTVLNGHWIARRFSQLSYPNVRYAIQILSRLQQTPIRIISDDALLASLVVLPENDKWWAKLVHDLEYTHTWTISSVASILWVTVAFLFTVVDSFTGTIDSSTLNANGQGVGSIYLWLLPIVIGWLLVGPKCDSFRLHHAVESVNELAFVATDKERPSPAQEVEVEFAISLKRHSGPVLRDEQCSPPIYNYARFLPWVQAVNEVFDVFEAAAYRANKHDSVDPEVLWQHVRSGKVQPNNRRGTRIQVEEYVRRREKNRSRWGPQVFSRFFVASLLALMLTWSTTGAAVIIVWFTPTVGLGCRSGAYVLYGAMSTIVWVMLVTSSALAHYSDHPTFIDEDDQPIYSTASRLAANISIVLRRLGKLLAAVNAVWIVLTCILQFVSFFDRCYCDSSVLGLGRFAYNVIDLVPGDISTMKTAWGGAILLAGGCSLLFLGWVKMFVDPPLPAE</sequence>
<dbReference type="EMBL" id="JACAZF010000001">
    <property type="protein sequence ID" value="KAF7315807.1"/>
    <property type="molecule type" value="Genomic_DNA"/>
</dbReference>
<reference evidence="3" key="1">
    <citation type="submission" date="2020-05" db="EMBL/GenBank/DDBJ databases">
        <title>Mycena genomes resolve the evolution of fungal bioluminescence.</title>
        <authorList>
            <person name="Tsai I.J."/>
        </authorList>
    </citation>
    <scope>NUCLEOTIDE SEQUENCE</scope>
    <source>
        <strain evidence="3">171206Taipei</strain>
    </source>
</reference>
<dbReference type="RefSeq" id="XP_037225830.1">
    <property type="nucleotide sequence ID" value="XM_037357920.1"/>
</dbReference>
<organism evidence="3 4">
    <name type="scientific">Mycena indigotica</name>
    <dbReference type="NCBI Taxonomy" id="2126181"/>
    <lineage>
        <taxon>Eukaryota</taxon>
        <taxon>Fungi</taxon>
        <taxon>Dikarya</taxon>
        <taxon>Basidiomycota</taxon>
        <taxon>Agaricomycotina</taxon>
        <taxon>Agaricomycetes</taxon>
        <taxon>Agaricomycetidae</taxon>
        <taxon>Agaricales</taxon>
        <taxon>Marasmiineae</taxon>
        <taxon>Mycenaceae</taxon>
        <taxon>Mycena</taxon>
    </lineage>
</organism>
<feature type="transmembrane region" description="Helical" evidence="1">
    <location>
        <begin position="239"/>
        <end position="255"/>
    </location>
</feature>
<evidence type="ECO:0000313" key="3">
    <source>
        <dbReference type="EMBL" id="KAF7315807.1"/>
    </source>
</evidence>
<gene>
    <name evidence="3" type="ORF">MIND_00096800</name>
</gene>
<feature type="transmembrane region" description="Helical" evidence="1">
    <location>
        <begin position="198"/>
        <end position="219"/>
    </location>
</feature>
<evidence type="ECO:0000313" key="4">
    <source>
        <dbReference type="Proteomes" id="UP000636479"/>
    </source>
</evidence>
<feature type="transmembrane region" description="Helical" evidence="1">
    <location>
        <begin position="491"/>
        <end position="512"/>
    </location>
</feature>
<keyword evidence="1" id="KW-0812">Transmembrane</keyword>
<dbReference type="Proteomes" id="UP000636479">
    <property type="component" value="Unassembled WGS sequence"/>
</dbReference>
<feature type="chain" id="PRO_5034142241" evidence="2">
    <location>
        <begin position="19"/>
        <end position="575"/>
    </location>
</feature>
<feature type="transmembrane region" description="Helical" evidence="1">
    <location>
        <begin position="110"/>
        <end position="132"/>
    </location>
</feature>
<dbReference type="OrthoDB" id="5392263at2759"/>
<keyword evidence="1" id="KW-1133">Transmembrane helix</keyword>
<name>A0A8H6TFL5_9AGAR</name>
<dbReference type="AlphaFoldDB" id="A0A8H6TFL5"/>
<feature type="transmembrane region" description="Helical" evidence="1">
    <location>
        <begin position="545"/>
        <end position="564"/>
    </location>
</feature>
<accession>A0A8H6TFL5</accession>
<evidence type="ECO:0000256" key="1">
    <source>
        <dbReference type="SAM" id="Phobius"/>
    </source>
</evidence>
<feature type="signal peptide" evidence="2">
    <location>
        <begin position="1"/>
        <end position="18"/>
    </location>
</feature>
<keyword evidence="4" id="KW-1185">Reference proteome</keyword>
<protein>
    <submittedName>
        <fullName evidence="3">Uncharacterized protein</fullName>
    </submittedName>
</protein>
<feature type="transmembrane region" description="Helical" evidence="1">
    <location>
        <begin position="396"/>
        <end position="421"/>
    </location>
</feature>
<feature type="transmembrane region" description="Helical" evidence="1">
    <location>
        <begin position="433"/>
        <end position="454"/>
    </location>
</feature>
<proteinExistence type="predicted"/>
<keyword evidence="2" id="KW-0732">Signal</keyword>
<evidence type="ECO:0000256" key="2">
    <source>
        <dbReference type="SAM" id="SignalP"/>
    </source>
</evidence>